<dbReference type="AlphaFoldDB" id="A0AAD6V6M7"/>
<dbReference type="Proteomes" id="UP001219525">
    <property type="component" value="Unassembled WGS sequence"/>
</dbReference>
<evidence type="ECO:0000313" key="2">
    <source>
        <dbReference type="Proteomes" id="UP001219525"/>
    </source>
</evidence>
<reference evidence="1" key="1">
    <citation type="submission" date="2023-03" db="EMBL/GenBank/DDBJ databases">
        <title>Massive genome expansion in bonnet fungi (Mycena s.s.) driven by repeated elements and novel gene families across ecological guilds.</title>
        <authorList>
            <consortium name="Lawrence Berkeley National Laboratory"/>
            <person name="Harder C.B."/>
            <person name="Miyauchi S."/>
            <person name="Viragh M."/>
            <person name="Kuo A."/>
            <person name="Thoen E."/>
            <person name="Andreopoulos B."/>
            <person name="Lu D."/>
            <person name="Skrede I."/>
            <person name="Drula E."/>
            <person name="Henrissat B."/>
            <person name="Morin E."/>
            <person name="Kohler A."/>
            <person name="Barry K."/>
            <person name="LaButti K."/>
            <person name="Morin E."/>
            <person name="Salamov A."/>
            <person name="Lipzen A."/>
            <person name="Mereny Z."/>
            <person name="Hegedus B."/>
            <person name="Baldrian P."/>
            <person name="Stursova M."/>
            <person name="Weitz H."/>
            <person name="Taylor A."/>
            <person name="Grigoriev I.V."/>
            <person name="Nagy L.G."/>
            <person name="Martin F."/>
            <person name="Kauserud H."/>
        </authorList>
    </citation>
    <scope>NUCLEOTIDE SEQUENCE</scope>
    <source>
        <strain evidence="1">9144</strain>
    </source>
</reference>
<name>A0AAD6V6M7_9AGAR</name>
<accession>A0AAD6V6M7</accession>
<dbReference type="EMBL" id="JARJCW010000047">
    <property type="protein sequence ID" value="KAJ7204432.1"/>
    <property type="molecule type" value="Genomic_DNA"/>
</dbReference>
<sequence>MSSRTDLGLRQPLAALPAKLTPPAFNKFIMYENRLRFFIIASNTTDSRHRTIKVDRTSQEEVVEDDPEYSGKPLFCSAALIRAATYMVLMTKRSLLGGHYLYHWRKHGHRSFPSGDKRMEYRPWDLSRAYKEYILRPPSSTLPSLGSLTAHRKTQDVISILEDHAEESIQMTGFFHSCPEAVFLHFLQSEAE</sequence>
<protein>
    <submittedName>
        <fullName evidence="1">Uncharacterized protein</fullName>
    </submittedName>
</protein>
<gene>
    <name evidence="1" type="ORF">GGX14DRAFT_647017</name>
</gene>
<proteinExistence type="predicted"/>
<organism evidence="1 2">
    <name type="scientific">Mycena pura</name>
    <dbReference type="NCBI Taxonomy" id="153505"/>
    <lineage>
        <taxon>Eukaryota</taxon>
        <taxon>Fungi</taxon>
        <taxon>Dikarya</taxon>
        <taxon>Basidiomycota</taxon>
        <taxon>Agaricomycotina</taxon>
        <taxon>Agaricomycetes</taxon>
        <taxon>Agaricomycetidae</taxon>
        <taxon>Agaricales</taxon>
        <taxon>Marasmiineae</taxon>
        <taxon>Mycenaceae</taxon>
        <taxon>Mycena</taxon>
    </lineage>
</organism>
<evidence type="ECO:0000313" key="1">
    <source>
        <dbReference type="EMBL" id="KAJ7204432.1"/>
    </source>
</evidence>
<comment type="caution">
    <text evidence="1">The sequence shown here is derived from an EMBL/GenBank/DDBJ whole genome shotgun (WGS) entry which is preliminary data.</text>
</comment>
<keyword evidence="2" id="KW-1185">Reference proteome</keyword>